<reference evidence="3" key="1">
    <citation type="submission" date="2022-04" db="EMBL/GenBank/DDBJ databases">
        <title>Roseomonas acroporae sp. nov., isolated from coral Acropora digitifera.</title>
        <authorList>
            <person name="Sun H."/>
        </authorList>
    </citation>
    <scope>NUCLEOTIDE SEQUENCE</scope>
    <source>
        <strain evidence="3">NAR14</strain>
    </source>
</reference>
<name>A0A9X1Y553_9PROT</name>
<dbReference type="AlphaFoldDB" id="A0A9X1Y553"/>
<keyword evidence="2" id="KW-0812">Transmembrane</keyword>
<gene>
    <name evidence="3" type="ORF">M0638_07135</name>
</gene>
<dbReference type="Proteomes" id="UP001139516">
    <property type="component" value="Unassembled WGS sequence"/>
</dbReference>
<feature type="compositionally biased region" description="Low complexity" evidence="1">
    <location>
        <begin position="44"/>
        <end position="54"/>
    </location>
</feature>
<keyword evidence="2" id="KW-0472">Membrane</keyword>
<sequence length="63" mass="6393">MGSLELYALVGAPLLLLGAGVFVYLQAARMPRPAPDAPAGMSSRAATARDAGAAAKRHFEPAA</sequence>
<evidence type="ECO:0000313" key="4">
    <source>
        <dbReference type="Proteomes" id="UP001139516"/>
    </source>
</evidence>
<accession>A0A9X1Y553</accession>
<keyword evidence="4" id="KW-1185">Reference proteome</keyword>
<evidence type="ECO:0000256" key="1">
    <source>
        <dbReference type="SAM" id="MobiDB-lite"/>
    </source>
</evidence>
<feature type="transmembrane region" description="Helical" evidence="2">
    <location>
        <begin position="6"/>
        <end position="25"/>
    </location>
</feature>
<evidence type="ECO:0000256" key="2">
    <source>
        <dbReference type="SAM" id="Phobius"/>
    </source>
</evidence>
<organism evidence="3 4">
    <name type="scientific">Roseomonas acroporae</name>
    <dbReference type="NCBI Taxonomy" id="2937791"/>
    <lineage>
        <taxon>Bacteria</taxon>
        <taxon>Pseudomonadati</taxon>
        <taxon>Pseudomonadota</taxon>
        <taxon>Alphaproteobacteria</taxon>
        <taxon>Acetobacterales</taxon>
        <taxon>Roseomonadaceae</taxon>
        <taxon>Roseomonas</taxon>
    </lineage>
</organism>
<keyword evidence="2" id="KW-1133">Transmembrane helix</keyword>
<comment type="caution">
    <text evidence="3">The sequence shown here is derived from an EMBL/GenBank/DDBJ whole genome shotgun (WGS) entry which is preliminary data.</text>
</comment>
<protein>
    <submittedName>
        <fullName evidence="3">Uncharacterized protein</fullName>
    </submittedName>
</protein>
<proteinExistence type="predicted"/>
<evidence type="ECO:0000313" key="3">
    <source>
        <dbReference type="EMBL" id="MCK8784149.1"/>
    </source>
</evidence>
<feature type="region of interest" description="Disordered" evidence="1">
    <location>
        <begin position="34"/>
        <end position="63"/>
    </location>
</feature>
<dbReference type="EMBL" id="JALPRX010000026">
    <property type="protein sequence ID" value="MCK8784149.1"/>
    <property type="molecule type" value="Genomic_DNA"/>
</dbReference>
<dbReference type="RefSeq" id="WP_248666274.1">
    <property type="nucleotide sequence ID" value="NZ_JALPRX010000026.1"/>
</dbReference>